<keyword evidence="4" id="KW-0539">Nucleus</keyword>
<gene>
    <name evidence="7" type="primary">RFG1</name>
    <name evidence="7" type="ORF">LTR09_002849</name>
</gene>
<feature type="compositionally biased region" description="Low complexity" evidence="5">
    <location>
        <begin position="30"/>
        <end position="42"/>
    </location>
</feature>
<dbReference type="PANTHER" id="PTHR10270:SF320">
    <property type="entry name" value="BOX TRANSCRIPTIONAL REGULATOR, PUTATIVE (AFU_ORTHOLOGUE AFUA_4G10820)-RELATED"/>
    <property type="match status" value="1"/>
</dbReference>
<feature type="region of interest" description="Disordered" evidence="5">
    <location>
        <begin position="1"/>
        <end position="103"/>
    </location>
</feature>
<dbReference type="GO" id="GO:0005634">
    <property type="term" value="C:nucleus"/>
    <property type="evidence" value="ECO:0007669"/>
    <property type="project" value="UniProtKB-UniRule"/>
</dbReference>
<accession>A0AAJ0GF55</accession>
<dbReference type="SMART" id="SM00398">
    <property type="entry name" value="HMG"/>
    <property type="match status" value="1"/>
</dbReference>
<evidence type="ECO:0000256" key="3">
    <source>
        <dbReference type="ARBA" id="ARBA00023163"/>
    </source>
</evidence>
<dbReference type="Gene3D" id="1.10.30.10">
    <property type="entry name" value="High mobility group box domain"/>
    <property type="match status" value="1"/>
</dbReference>
<feature type="region of interest" description="Disordered" evidence="5">
    <location>
        <begin position="533"/>
        <end position="592"/>
    </location>
</feature>
<evidence type="ECO:0000313" key="8">
    <source>
        <dbReference type="Proteomes" id="UP001271007"/>
    </source>
</evidence>
<keyword evidence="3" id="KW-0804">Transcription</keyword>
<keyword evidence="1" id="KW-0805">Transcription regulation</keyword>
<evidence type="ECO:0000313" key="7">
    <source>
        <dbReference type="EMBL" id="KAK3056342.1"/>
    </source>
</evidence>
<keyword evidence="8" id="KW-1185">Reference proteome</keyword>
<dbReference type="FunFam" id="1.10.30.10:FF:000041">
    <property type="entry name" value="HMG box family protein"/>
    <property type="match status" value="1"/>
</dbReference>
<feature type="compositionally biased region" description="Low complexity" evidence="5">
    <location>
        <begin position="582"/>
        <end position="591"/>
    </location>
</feature>
<sequence>MSDKSQTDPGVLNNKSRTANVSQTGQAETSGSRRSSSTVSLRPRNHSPSPSRGSTAPLTPEESPPFKSTRKRSIDVVEQEDKALSSTEVSPAHSRANSGEQANHICVCPPDPKIPRPRNAFILYRQYYQANVVAQNPGLANPEISKIIGEKWQSLPPEEKGKWKTAAEEEKLRHQQQYPTYRYQPKRNGRRNSLSGDLTGPAGEKPKCLKCGGRSILTPSTPFSIGLGTSAPPTPGSSSNTPVSRALPVFRDLSLQSPGIHRQRQQYPTNMSPHHIDERDDLGPLSPGNKRRRYNGDHPASVTRTMPPRYGVATHGVAVGPGTPFPFGQVQPPPPHGYPPVVHTRRESLPGLRGMVSPPGPMAPPPRPGMGYSQHRLSHGHLAPDRSLTLPPIQTAHAGDEPLTTGSIVHTAEEKIMTTDFRYKLKVLGQITPPASRTERRCGPLIAIEGDSSEAAAALAEWLKDMLGRDDDLHLTLLDSPDVAVLGSKEQMMAQCHRLAAEWLGKSSTIIESLSVHVEISGDAAMTDSVHTDAQATPKANDTDVHGHAAAKSDSDSNNSVQTHAKIESVSSEKMDIDKRSSTISTTSTASLRGPKPVSIVANYSLHASNRFACAIPIGGQDPYSSNDHWQWAATQWRGIVGPDLTIYVRDAASNETGRPSMEIEAADEKSAMALFVVKRAREDEVMTEGEGKETKMQLEPSVLRRVGFEVSEWVKAFGSRK</sequence>
<feature type="compositionally biased region" description="Basic and acidic residues" evidence="5">
    <location>
        <begin position="72"/>
        <end position="83"/>
    </location>
</feature>
<dbReference type="PROSITE" id="PS50118">
    <property type="entry name" value="HMG_BOX_2"/>
    <property type="match status" value="1"/>
</dbReference>
<feature type="DNA-binding region" description="HMG box" evidence="4">
    <location>
        <begin position="114"/>
        <end position="182"/>
    </location>
</feature>
<dbReference type="GO" id="GO:0001228">
    <property type="term" value="F:DNA-binding transcription activator activity, RNA polymerase II-specific"/>
    <property type="evidence" value="ECO:0007669"/>
    <property type="project" value="TreeGrafter"/>
</dbReference>
<feature type="compositionally biased region" description="Low complexity" evidence="5">
    <location>
        <begin position="226"/>
        <end position="242"/>
    </location>
</feature>
<feature type="compositionally biased region" description="Polar residues" evidence="5">
    <location>
        <begin position="46"/>
        <end position="57"/>
    </location>
</feature>
<organism evidence="7 8">
    <name type="scientific">Extremus antarcticus</name>
    <dbReference type="NCBI Taxonomy" id="702011"/>
    <lineage>
        <taxon>Eukaryota</taxon>
        <taxon>Fungi</taxon>
        <taxon>Dikarya</taxon>
        <taxon>Ascomycota</taxon>
        <taxon>Pezizomycotina</taxon>
        <taxon>Dothideomycetes</taxon>
        <taxon>Dothideomycetidae</taxon>
        <taxon>Mycosphaerellales</taxon>
        <taxon>Extremaceae</taxon>
        <taxon>Extremus</taxon>
    </lineage>
</organism>
<dbReference type="GO" id="GO:0030154">
    <property type="term" value="P:cell differentiation"/>
    <property type="evidence" value="ECO:0007669"/>
    <property type="project" value="TreeGrafter"/>
</dbReference>
<dbReference type="CDD" id="cd01389">
    <property type="entry name" value="HMG-box_ROX1-like"/>
    <property type="match status" value="1"/>
</dbReference>
<name>A0AAJ0GF55_9PEZI</name>
<dbReference type="InterPro" id="IPR050140">
    <property type="entry name" value="SRY-related_HMG-box_TF-like"/>
</dbReference>
<protein>
    <submittedName>
        <fullName evidence="7">Slightly ste11-like protein</fullName>
    </submittedName>
</protein>
<dbReference type="EMBL" id="JAWDJX010000006">
    <property type="protein sequence ID" value="KAK3056342.1"/>
    <property type="molecule type" value="Genomic_DNA"/>
</dbReference>
<evidence type="ECO:0000256" key="2">
    <source>
        <dbReference type="ARBA" id="ARBA00023125"/>
    </source>
</evidence>
<dbReference type="InterPro" id="IPR036910">
    <property type="entry name" value="HMG_box_dom_sf"/>
</dbReference>
<proteinExistence type="predicted"/>
<dbReference type="SUPFAM" id="SSF47095">
    <property type="entry name" value="HMG-box"/>
    <property type="match status" value="1"/>
</dbReference>
<feature type="domain" description="HMG box" evidence="6">
    <location>
        <begin position="114"/>
        <end position="182"/>
    </location>
</feature>
<dbReference type="GO" id="GO:0000122">
    <property type="term" value="P:negative regulation of transcription by RNA polymerase II"/>
    <property type="evidence" value="ECO:0007669"/>
    <property type="project" value="TreeGrafter"/>
</dbReference>
<feature type="compositionally biased region" description="Polar residues" evidence="5">
    <location>
        <begin position="13"/>
        <end position="29"/>
    </location>
</feature>
<comment type="caution">
    <text evidence="7">The sequence shown here is derived from an EMBL/GenBank/DDBJ whole genome shotgun (WGS) entry which is preliminary data.</text>
</comment>
<dbReference type="AlphaFoldDB" id="A0AAJ0GF55"/>
<evidence type="ECO:0000256" key="5">
    <source>
        <dbReference type="SAM" id="MobiDB-lite"/>
    </source>
</evidence>
<feature type="compositionally biased region" description="Basic and acidic residues" evidence="5">
    <location>
        <begin position="565"/>
        <end position="581"/>
    </location>
</feature>
<dbReference type="Proteomes" id="UP001271007">
    <property type="component" value="Unassembled WGS sequence"/>
</dbReference>
<dbReference type="PANTHER" id="PTHR10270">
    <property type="entry name" value="SOX TRANSCRIPTION FACTOR"/>
    <property type="match status" value="1"/>
</dbReference>
<dbReference type="GO" id="GO:0000978">
    <property type="term" value="F:RNA polymerase II cis-regulatory region sequence-specific DNA binding"/>
    <property type="evidence" value="ECO:0007669"/>
    <property type="project" value="TreeGrafter"/>
</dbReference>
<evidence type="ECO:0000256" key="4">
    <source>
        <dbReference type="PROSITE-ProRule" id="PRU00267"/>
    </source>
</evidence>
<feature type="region of interest" description="Disordered" evidence="5">
    <location>
        <begin position="260"/>
        <end position="308"/>
    </location>
</feature>
<feature type="compositionally biased region" description="Polar residues" evidence="5">
    <location>
        <begin position="84"/>
        <end position="101"/>
    </location>
</feature>
<feature type="compositionally biased region" description="Basic and acidic residues" evidence="5">
    <location>
        <begin position="541"/>
        <end position="555"/>
    </location>
</feature>
<evidence type="ECO:0000259" key="6">
    <source>
        <dbReference type="PROSITE" id="PS50118"/>
    </source>
</evidence>
<keyword evidence="2 4" id="KW-0238">DNA-binding</keyword>
<evidence type="ECO:0000256" key="1">
    <source>
        <dbReference type="ARBA" id="ARBA00023015"/>
    </source>
</evidence>
<dbReference type="InterPro" id="IPR009071">
    <property type="entry name" value="HMG_box_dom"/>
</dbReference>
<reference evidence="7" key="1">
    <citation type="submission" date="2023-04" db="EMBL/GenBank/DDBJ databases">
        <title>Black Yeasts Isolated from many extreme environments.</title>
        <authorList>
            <person name="Coleine C."/>
            <person name="Stajich J.E."/>
            <person name="Selbmann L."/>
        </authorList>
    </citation>
    <scope>NUCLEOTIDE SEQUENCE</scope>
    <source>
        <strain evidence="7">CCFEE 5312</strain>
    </source>
</reference>
<feature type="region of interest" description="Disordered" evidence="5">
    <location>
        <begin position="169"/>
        <end position="242"/>
    </location>
</feature>
<dbReference type="Pfam" id="PF00505">
    <property type="entry name" value="HMG_box"/>
    <property type="match status" value="1"/>
</dbReference>